<dbReference type="SUPFAM" id="SSF52266">
    <property type="entry name" value="SGNH hydrolase"/>
    <property type="match status" value="1"/>
</dbReference>
<dbReference type="RefSeq" id="WP_117382603.1">
    <property type="nucleotide sequence ID" value="NZ_QWDE01000001.1"/>
</dbReference>
<dbReference type="GO" id="GO:0016788">
    <property type="term" value="F:hydrolase activity, acting on ester bonds"/>
    <property type="evidence" value="ECO:0007669"/>
    <property type="project" value="UniProtKB-ARBA"/>
</dbReference>
<evidence type="ECO:0000313" key="3">
    <source>
        <dbReference type="Proteomes" id="UP000260823"/>
    </source>
</evidence>
<dbReference type="Proteomes" id="UP000260823">
    <property type="component" value="Unassembled WGS sequence"/>
</dbReference>
<feature type="compositionally biased region" description="Low complexity" evidence="1">
    <location>
        <begin position="266"/>
        <end position="281"/>
    </location>
</feature>
<dbReference type="Gene3D" id="3.40.50.1110">
    <property type="entry name" value="SGNH hydrolase"/>
    <property type="match status" value="1"/>
</dbReference>
<dbReference type="InterPro" id="IPR036514">
    <property type="entry name" value="SGNH_hydro_sf"/>
</dbReference>
<dbReference type="AlphaFoldDB" id="A0A3E2NXF7"/>
<dbReference type="PANTHER" id="PTHR24637:SF421">
    <property type="entry name" value="CUTICLE COLLAGEN DPY-2"/>
    <property type="match status" value="1"/>
</dbReference>
<protein>
    <recommendedName>
        <fullName evidence="4">SGNH hydrolase-type esterase domain-containing protein</fullName>
    </recommendedName>
</protein>
<evidence type="ECO:0000256" key="1">
    <source>
        <dbReference type="SAM" id="MobiDB-lite"/>
    </source>
</evidence>
<dbReference type="Pfam" id="PF01391">
    <property type="entry name" value="Collagen"/>
    <property type="match status" value="1"/>
</dbReference>
<proteinExistence type="predicted"/>
<feature type="compositionally biased region" description="Low complexity" evidence="1">
    <location>
        <begin position="217"/>
        <end position="232"/>
    </location>
</feature>
<comment type="caution">
    <text evidence="2">The sequence shown here is derived from an EMBL/GenBank/DDBJ whole genome shotgun (WGS) entry which is preliminary data.</text>
</comment>
<keyword evidence="3" id="KW-1185">Reference proteome</keyword>
<dbReference type="InterPro" id="IPR008160">
    <property type="entry name" value="Collagen"/>
</dbReference>
<dbReference type="PANTHER" id="PTHR24637">
    <property type="entry name" value="COLLAGEN"/>
    <property type="match status" value="1"/>
</dbReference>
<sequence>MATDKKISELPVTSGLNAADISLLVRNGVDYQFTMAQLLQYLSSNLFAGASIAFGTALPQNSTGKDGDVFLQTNTGRFAQKLAGTWSIVYQLPEANGADGTLLYGAGIPGSGTGKNGDSYINTLTGVFYQKSLTGWSQVFSMQTGPQGPKGDKGDIGVAGINGKTLLSGTSNPANLSTGADGDFYINTSTLTLFGPKAAGTWGAGTSMIGEDGAQGEPGPMGAVGPAGATGPKGDKGDTGVTGAAGPKGDTGLQGPQGLKGDKGDTGASGPAGPSGTAGATGPAGQGIPIGGSAGQVLSKLSNADYSTQWVDQSGMASGGVPFPSDITSLVHDFDFGVLANIQYDNVTKKISQITDSVNAVVSLQATTTNQPILRLNGGANNQPFATFDGTQWLSGALLQGTLECTIFLIKKQGGKYTDERIQSVFHQGNDNSNGFGFTSYISGATIPGITKYMGGYVPQSAQLNTDIPAVISPNWEVFCMTVKKADATKFIFFDVLTSSHAFAGTASWGVDPTLKHSIGTGCQFPFIGGIQRVIVYNRKLSIQEVRRVNTHLLDKYRLVKPKRIIFIGDSITAPNLSNGNYPEYIYKDLYLDNLLSFSNRALNGESSSGILTRLATEVLTQAEPTTTNVFCMLIGHNDLNGSLYSNIVSICQQCQSVGYKVIILTVLPSTAYTTASLDSNINTKLRNTWGQFADAIVDIAVLPNALEPTNTTYYSDGTHPTIALANDIAAAVKPVVKRLLGV</sequence>
<dbReference type="OrthoDB" id="8457242at2"/>
<organism evidence="2 3">
    <name type="scientific">Mucilaginibacter terrenus</name>
    <dbReference type="NCBI Taxonomy" id="2482727"/>
    <lineage>
        <taxon>Bacteria</taxon>
        <taxon>Pseudomonadati</taxon>
        <taxon>Bacteroidota</taxon>
        <taxon>Sphingobacteriia</taxon>
        <taxon>Sphingobacteriales</taxon>
        <taxon>Sphingobacteriaceae</taxon>
        <taxon>Mucilaginibacter</taxon>
    </lineage>
</organism>
<dbReference type="EMBL" id="QWDE01000001">
    <property type="protein sequence ID" value="RFZ85706.1"/>
    <property type="molecule type" value="Genomic_DNA"/>
</dbReference>
<feature type="region of interest" description="Disordered" evidence="1">
    <location>
        <begin position="206"/>
        <end position="291"/>
    </location>
</feature>
<gene>
    <name evidence="2" type="ORF">DYU05_08945</name>
</gene>
<name>A0A3E2NXF7_9SPHI</name>
<accession>A0A3E2NXF7</accession>
<evidence type="ECO:0008006" key="4">
    <source>
        <dbReference type="Google" id="ProtNLM"/>
    </source>
</evidence>
<reference evidence="2 3" key="1">
    <citation type="submission" date="2018-08" db="EMBL/GenBank/DDBJ databases">
        <title>Mucilaginibacter terrae sp. nov., isolated from manganese diggings.</title>
        <authorList>
            <person name="Huang Y."/>
            <person name="Zhou Z."/>
        </authorList>
    </citation>
    <scope>NUCLEOTIDE SEQUENCE [LARGE SCALE GENOMIC DNA]</scope>
    <source>
        <strain evidence="2 3">ZH6</strain>
    </source>
</reference>
<feature type="compositionally biased region" description="Gly residues" evidence="1">
    <location>
        <begin position="282"/>
        <end position="291"/>
    </location>
</feature>
<evidence type="ECO:0000313" key="2">
    <source>
        <dbReference type="EMBL" id="RFZ85706.1"/>
    </source>
</evidence>